<dbReference type="Pfam" id="PF07690">
    <property type="entry name" value="MFS_1"/>
    <property type="match status" value="1"/>
</dbReference>
<evidence type="ECO:0000256" key="4">
    <source>
        <dbReference type="SAM" id="MobiDB-lite"/>
    </source>
</evidence>
<evidence type="ECO:0000259" key="6">
    <source>
        <dbReference type="PROSITE" id="PS50850"/>
    </source>
</evidence>
<feature type="transmembrane region" description="Helical" evidence="5">
    <location>
        <begin position="236"/>
        <end position="256"/>
    </location>
</feature>
<evidence type="ECO:0000256" key="2">
    <source>
        <dbReference type="ARBA" id="ARBA00022989"/>
    </source>
</evidence>
<sequence>MAACPAVDHDARPEGEASSSGRPPLSPRCIVIMAAAGGIAVANLYYNQPMLPDISRSFDVAANVIAVLPMSTQIGYALGLFLFVPIGEVVDRRQLVSALLFGIIVSLVALALAPSLAWLDIASLTLGMTSAVAQVLIALAAQLNLPQRRGRVIGILQAGILAGILLARTVSGTVSAHLGWRPMFWLAAALNLGALVVLHRVLQQPPPPLLQPYPRVLRSLKDLWQSYPQLRTSSLIGARLFAAFSVFWLALAFRLSEPPFGYGPQVAGLFGLLGAAGATSAPLISAGRAQRRSGCSIVAPRSSCASSPGCPRPPA</sequence>
<evidence type="ECO:0000256" key="1">
    <source>
        <dbReference type="ARBA" id="ARBA00022692"/>
    </source>
</evidence>
<reference evidence="7 8" key="1">
    <citation type="submission" date="2016-10" db="EMBL/GenBank/DDBJ databases">
        <authorList>
            <person name="de Groot N.N."/>
        </authorList>
    </citation>
    <scope>NUCLEOTIDE SEQUENCE [LARGE SCALE GENOMIC DNA]</scope>
    <source>
        <strain evidence="7 8">GAS522</strain>
    </source>
</reference>
<proteinExistence type="predicted"/>
<dbReference type="EMBL" id="FNTI01000001">
    <property type="protein sequence ID" value="SEE20781.1"/>
    <property type="molecule type" value="Genomic_DNA"/>
</dbReference>
<keyword evidence="2 5" id="KW-1133">Transmembrane helix</keyword>
<dbReference type="SUPFAM" id="SSF103473">
    <property type="entry name" value="MFS general substrate transporter"/>
    <property type="match status" value="1"/>
</dbReference>
<dbReference type="AlphaFoldDB" id="A0A1M7GKD5"/>
<feature type="transmembrane region" description="Helical" evidence="5">
    <location>
        <begin position="152"/>
        <end position="171"/>
    </location>
</feature>
<evidence type="ECO:0000313" key="7">
    <source>
        <dbReference type="EMBL" id="SEE20781.1"/>
    </source>
</evidence>
<feature type="transmembrane region" description="Helical" evidence="5">
    <location>
        <begin position="60"/>
        <end position="83"/>
    </location>
</feature>
<evidence type="ECO:0000313" key="8">
    <source>
        <dbReference type="Proteomes" id="UP000183208"/>
    </source>
</evidence>
<feature type="transmembrane region" description="Helical" evidence="5">
    <location>
        <begin position="121"/>
        <end position="140"/>
    </location>
</feature>
<feature type="transmembrane region" description="Helical" evidence="5">
    <location>
        <begin position="262"/>
        <end position="284"/>
    </location>
</feature>
<name>A0A1M7GKD5_9BRAD</name>
<protein>
    <submittedName>
        <fullName evidence="7">Major Facilitator Superfamily protein</fullName>
    </submittedName>
</protein>
<evidence type="ECO:0000256" key="3">
    <source>
        <dbReference type="ARBA" id="ARBA00023136"/>
    </source>
</evidence>
<organism evidence="7 8">
    <name type="scientific">Bradyrhizobium lablabi</name>
    <dbReference type="NCBI Taxonomy" id="722472"/>
    <lineage>
        <taxon>Bacteria</taxon>
        <taxon>Pseudomonadati</taxon>
        <taxon>Pseudomonadota</taxon>
        <taxon>Alphaproteobacteria</taxon>
        <taxon>Hyphomicrobiales</taxon>
        <taxon>Nitrobacteraceae</taxon>
        <taxon>Bradyrhizobium</taxon>
    </lineage>
</organism>
<dbReference type="Gene3D" id="1.20.1250.20">
    <property type="entry name" value="MFS general substrate transporter like domains"/>
    <property type="match status" value="1"/>
</dbReference>
<feature type="region of interest" description="Disordered" evidence="4">
    <location>
        <begin position="1"/>
        <end position="22"/>
    </location>
</feature>
<dbReference type="InterPro" id="IPR036259">
    <property type="entry name" value="MFS_trans_sf"/>
</dbReference>
<dbReference type="PANTHER" id="PTHR42910">
    <property type="entry name" value="TRANSPORTER SCO4007-RELATED"/>
    <property type="match status" value="1"/>
</dbReference>
<keyword evidence="1 5" id="KW-0812">Transmembrane</keyword>
<feature type="transmembrane region" description="Helical" evidence="5">
    <location>
        <begin position="29"/>
        <end position="48"/>
    </location>
</feature>
<accession>A0A1M7GKD5</accession>
<dbReference type="PANTHER" id="PTHR42910:SF1">
    <property type="entry name" value="MAJOR FACILITATOR SUPERFAMILY (MFS) PROFILE DOMAIN-CONTAINING PROTEIN"/>
    <property type="match status" value="1"/>
</dbReference>
<dbReference type="InterPro" id="IPR011701">
    <property type="entry name" value="MFS"/>
</dbReference>
<keyword evidence="3 5" id="KW-0472">Membrane</keyword>
<evidence type="ECO:0000256" key="5">
    <source>
        <dbReference type="SAM" id="Phobius"/>
    </source>
</evidence>
<dbReference type="PROSITE" id="PS50850">
    <property type="entry name" value="MFS"/>
    <property type="match status" value="1"/>
</dbReference>
<gene>
    <name evidence="7" type="ORF">SAMN05444171_6652</name>
</gene>
<feature type="domain" description="Major facilitator superfamily (MFS) profile" evidence="6">
    <location>
        <begin position="29"/>
        <end position="315"/>
    </location>
</feature>
<feature type="transmembrane region" description="Helical" evidence="5">
    <location>
        <begin position="95"/>
        <end position="115"/>
    </location>
</feature>
<feature type="transmembrane region" description="Helical" evidence="5">
    <location>
        <begin position="183"/>
        <end position="202"/>
    </location>
</feature>
<dbReference type="Proteomes" id="UP000183208">
    <property type="component" value="Unassembled WGS sequence"/>
</dbReference>
<dbReference type="InterPro" id="IPR020846">
    <property type="entry name" value="MFS_dom"/>
</dbReference>
<dbReference type="GO" id="GO:0022857">
    <property type="term" value="F:transmembrane transporter activity"/>
    <property type="evidence" value="ECO:0007669"/>
    <property type="project" value="InterPro"/>
</dbReference>